<dbReference type="GO" id="GO:0005524">
    <property type="term" value="F:ATP binding"/>
    <property type="evidence" value="ECO:0007669"/>
    <property type="project" value="UniProtKB-KW"/>
</dbReference>
<dbReference type="Proteomes" id="UP001500842">
    <property type="component" value="Unassembled WGS sequence"/>
</dbReference>
<evidence type="ECO:0000256" key="3">
    <source>
        <dbReference type="ARBA" id="ARBA00022741"/>
    </source>
</evidence>
<dbReference type="InterPro" id="IPR052156">
    <property type="entry name" value="BCAA_Transport_ATP-bd_LivF"/>
</dbReference>
<accession>A0ABN2B002</accession>
<proteinExistence type="inferred from homology"/>
<evidence type="ECO:0000256" key="1">
    <source>
        <dbReference type="ARBA" id="ARBA00005417"/>
    </source>
</evidence>
<dbReference type="InterPro" id="IPR027417">
    <property type="entry name" value="P-loop_NTPase"/>
</dbReference>
<gene>
    <name evidence="7" type="ORF">GCM10009788_36830</name>
</gene>
<dbReference type="CDD" id="cd03224">
    <property type="entry name" value="ABC_TM1139_LivF_branched"/>
    <property type="match status" value="1"/>
</dbReference>
<evidence type="ECO:0000256" key="2">
    <source>
        <dbReference type="ARBA" id="ARBA00022448"/>
    </source>
</evidence>
<protein>
    <submittedName>
        <fullName evidence="7">ABC transporter ATP-binding protein</fullName>
    </submittedName>
</protein>
<dbReference type="EMBL" id="BAAAOR010000026">
    <property type="protein sequence ID" value="GAA1530025.1"/>
    <property type="molecule type" value="Genomic_DNA"/>
</dbReference>
<comment type="caution">
    <text evidence="7">The sequence shown here is derived from an EMBL/GenBank/DDBJ whole genome shotgun (WGS) entry which is preliminary data.</text>
</comment>
<dbReference type="PROSITE" id="PS50893">
    <property type="entry name" value="ABC_TRANSPORTER_2"/>
    <property type="match status" value="1"/>
</dbReference>
<dbReference type="SUPFAM" id="SSF52540">
    <property type="entry name" value="P-loop containing nucleoside triphosphate hydrolases"/>
    <property type="match status" value="1"/>
</dbReference>
<comment type="similarity">
    <text evidence="1">Belongs to the ABC transporter superfamily.</text>
</comment>
<evidence type="ECO:0000259" key="6">
    <source>
        <dbReference type="PROSITE" id="PS50893"/>
    </source>
</evidence>
<dbReference type="PROSITE" id="PS00211">
    <property type="entry name" value="ABC_TRANSPORTER_1"/>
    <property type="match status" value="1"/>
</dbReference>
<keyword evidence="5" id="KW-0029">Amino-acid transport</keyword>
<name>A0ABN2B002_9ACTN</name>
<dbReference type="PANTHER" id="PTHR43820">
    <property type="entry name" value="HIGH-AFFINITY BRANCHED-CHAIN AMINO ACID TRANSPORT ATP-BINDING PROTEIN LIVF"/>
    <property type="match status" value="1"/>
</dbReference>
<evidence type="ECO:0000256" key="4">
    <source>
        <dbReference type="ARBA" id="ARBA00022840"/>
    </source>
</evidence>
<dbReference type="RefSeq" id="WP_141004170.1">
    <property type="nucleotide sequence ID" value="NZ_BAAAOR010000026.1"/>
</dbReference>
<reference evidence="7 8" key="1">
    <citation type="journal article" date="2019" name="Int. J. Syst. Evol. Microbiol.">
        <title>The Global Catalogue of Microorganisms (GCM) 10K type strain sequencing project: providing services to taxonomists for standard genome sequencing and annotation.</title>
        <authorList>
            <consortium name="The Broad Institute Genomics Platform"/>
            <consortium name="The Broad Institute Genome Sequencing Center for Infectious Disease"/>
            <person name="Wu L."/>
            <person name="Ma J."/>
        </authorList>
    </citation>
    <scope>NUCLEOTIDE SEQUENCE [LARGE SCALE GENOMIC DNA]</scope>
    <source>
        <strain evidence="7 8">JCM 14942</strain>
    </source>
</reference>
<keyword evidence="8" id="KW-1185">Reference proteome</keyword>
<dbReference type="SMART" id="SM00382">
    <property type="entry name" value="AAA"/>
    <property type="match status" value="1"/>
</dbReference>
<keyword evidence="4 7" id="KW-0067">ATP-binding</keyword>
<feature type="domain" description="ABC transporter" evidence="6">
    <location>
        <begin position="7"/>
        <end position="229"/>
    </location>
</feature>
<evidence type="ECO:0000313" key="7">
    <source>
        <dbReference type="EMBL" id="GAA1530025.1"/>
    </source>
</evidence>
<dbReference type="InterPro" id="IPR003439">
    <property type="entry name" value="ABC_transporter-like_ATP-bd"/>
</dbReference>
<evidence type="ECO:0000256" key="5">
    <source>
        <dbReference type="ARBA" id="ARBA00022970"/>
    </source>
</evidence>
<dbReference type="PANTHER" id="PTHR43820:SF4">
    <property type="entry name" value="HIGH-AFFINITY BRANCHED-CHAIN AMINO ACID TRANSPORT ATP-BINDING PROTEIN LIVF"/>
    <property type="match status" value="1"/>
</dbReference>
<keyword evidence="3" id="KW-0547">Nucleotide-binding</keyword>
<dbReference type="Pfam" id="PF00005">
    <property type="entry name" value="ABC_tran"/>
    <property type="match status" value="1"/>
</dbReference>
<keyword evidence="2" id="KW-0813">Transport</keyword>
<dbReference type="Gene3D" id="3.40.50.300">
    <property type="entry name" value="P-loop containing nucleotide triphosphate hydrolases"/>
    <property type="match status" value="1"/>
</dbReference>
<evidence type="ECO:0000313" key="8">
    <source>
        <dbReference type="Proteomes" id="UP001500842"/>
    </source>
</evidence>
<sequence length="232" mass="24580">MTTTPVLEFRGVTAGYAGSVILQDLSFSIAPGETVGLVGRNGAGKTTTLMSVYGVPTVTGQILVDGKEVGRKAHLPAARGVSLVPQGKRIFSNLSVEENIRLGRASGRPTTWTVPDLLELFPNLARGRKRPGTSLSGGEQQMLAIARALMSGPALLMLDEPTEGLAPVIIDAIVEALEEIRARGTALLLVEQHIGMIQKVADRYLALRKGRLVGDGPVEQLGDRAVQELIAL</sequence>
<organism evidence="7 8">
    <name type="scientific">Nocardioides humi</name>
    <dbReference type="NCBI Taxonomy" id="449461"/>
    <lineage>
        <taxon>Bacteria</taxon>
        <taxon>Bacillati</taxon>
        <taxon>Actinomycetota</taxon>
        <taxon>Actinomycetes</taxon>
        <taxon>Propionibacteriales</taxon>
        <taxon>Nocardioidaceae</taxon>
        <taxon>Nocardioides</taxon>
    </lineage>
</organism>
<dbReference type="InterPro" id="IPR017871">
    <property type="entry name" value="ABC_transporter-like_CS"/>
</dbReference>
<dbReference type="InterPro" id="IPR003593">
    <property type="entry name" value="AAA+_ATPase"/>
</dbReference>